<evidence type="ECO:0000313" key="2">
    <source>
        <dbReference type="Proteomes" id="UP000466906"/>
    </source>
</evidence>
<dbReference type="RefSeq" id="WP_163665316.1">
    <property type="nucleotide sequence ID" value="NZ_AP022565.1"/>
</dbReference>
<reference evidence="1 2" key="1">
    <citation type="journal article" date="2019" name="Emerg. Microbes Infect.">
        <title>Comprehensive subspecies identification of 175 nontuberculous mycobacteria species based on 7547 genomic profiles.</title>
        <authorList>
            <person name="Matsumoto Y."/>
            <person name="Kinjo T."/>
            <person name="Motooka D."/>
            <person name="Nabeya D."/>
            <person name="Jung N."/>
            <person name="Uechi K."/>
            <person name="Horii T."/>
            <person name="Iida T."/>
            <person name="Fujita J."/>
            <person name="Nakamura S."/>
        </authorList>
    </citation>
    <scope>NUCLEOTIDE SEQUENCE [LARGE SCALE GENOMIC DNA]</scope>
    <source>
        <strain evidence="1 2">JCM 12272</strain>
    </source>
</reference>
<sequence length="371" mass="40612">MVNRSGTQTRGDVLVNQLADGTDLSVIWDELTTALAEYNQHRSAIANLLSYKTINAADAVAQDVQAELFEEATEFGAPRGISDPSYLKLGYSFKDHDLALRMTWRYLRDATREQVDNRIIRAFEADNRLTTGTILQRLFSNVVRTNDFGHSVYGLWNGDGMVPPAHLGRTFDGAHTHYLTTQSVTLDPVHVEAGINHVKEHGYGSTQSARFLLLVHPNDLESSKITSWRAGVTFDTSKTPKYDFIPSSNAPARLTTERVEGAAPPPDYNGLEVTGSYGKALVIESYFIPAGWAAIVATGGPNSESNPIGFREHTNPAYRGLRAIPGVGPYPLQESFLARSFGVGIRHRSAALAIQITGSTTYTPPVIVAHR</sequence>
<protein>
    <recommendedName>
        <fullName evidence="3">Bacteriophage protein</fullName>
    </recommendedName>
</protein>
<keyword evidence="2" id="KW-1185">Reference proteome</keyword>
<accession>A0A6N4UWA3</accession>
<name>A0A6N4UWA3_9MYCO</name>
<dbReference type="KEGG" id="malv:MALV_30820"/>
<dbReference type="AlphaFoldDB" id="A0A6N4UWA3"/>
<organism evidence="1 2">
    <name type="scientific">Mycolicibacterium alvei</name>
    <dbReference type="NCBI Taxonomy" id="67081"/>
    <lineage>
        <taxon>Bacteria</taxon>
        <taxon>Bacillati</taxon>
        <taxon>Actinomycetota</taxon>
        <taxon>Actinomycetes</taxon>
        <taxon>Mycobacteriales</taxon>
        <taxon>Mycobacteriaceae</taxon>
        <taxon>Mycolicibacterium</taxon>
    </lineage>
</organism>
<proteinExistence type="predicted"/>
<dbReference type="EMBL" id="AP022565">
    <property type="protein sequence ID" value="BBX27957.1"/>
    <property type="molecule type" value="Genomic_DNA"/>
</dbReference>
<evidence type="ECO:0008006" key="3">
    <source>
        <dbReference type="Google" id="ProtNLM"/>
    </source>
</evidence>
<dbReference type="Proteomes" id="UP000466906">
    <property type="component" value="Chromosome"/>
</dbReference>
<gene>
    <name evidence="1" type="ORF">MALV_30820</name>
</gene>
<evidence type="ECO:0000313" key="1">
    <source>
        <dbReference type="EMBL" id="BBX27957.1"/>
    </source>
</evidence>